<evidence type="ECO:0000256" key="1">
    <source>
        <dbReference type="ARBA" id="ARBA00004193"/>
    </source>
</evidence>
<keyword evidence="6" id="KW-0418">Kinase</keyword>
<feature type="domain" description="Protein kinase" evidence="5">
    <location>
        <begin position="39"/>
        <end position="236"/>
    </location>
</feature>
<evidence type="ECO:0000259" key="5">
    <source>
        <dbReference type="PROSITE" id="PS50011"/>
    </source>
</evidence>
<dbReference type="Gene3D" id="1.10.510.10">
    <property type="entry name" value="Transferase(Phosphotransferase) domain 1"/>
    <property type="match status" value="1"/>
</dbReference>
<accession>A0A103XQE8</accession>
<keyword evidence="7" id="KW-1185">Reference proteome</keyword>
<dbReference type="GO" id="GO:0005886">
    <property type="term" value="C:plasma membrane"/>
    <property type="evidence" value="ECO:0007669"/>
    <property type="project" value="UniProtKB-SubCell"/>
</dbReference>
<sequence>MISVTPSLVVQSSSMDMLDSFQRKEDIKKPTVYKAKHPVPAMFRVGDVVLPEVGDIRRQDFKGGGGGGGSFGQKKVLETAVGESPYTMAVVHEYRLAENGGAHLATPPPPPSLYSGWDNNIDYFIKKELCCLAHIGNADTSVTSDILQRVSGGGVVTLAMNKYASNVVEKDTARGLAYLHEGMDFRIIFRDFKSSNILLDDQWNAKLSDFGLAQLGPKEGLTHLNYEETKHYTKLG</sequence>
<organism evidence="6 7">
    <name type="scientific">Cynara cardunculus var. scolymus</name>
    <name type="common">Globe artichoke</name>
    <name type="synonym">Cynara scolymus</name>
    <dbReference type="NCBI Taxonomy" id="59895"/>
    <lineage>
        <taxon>Eukaryota</taxon>
        <taxon>Viridiplantae</taxon>
        <taxon>Streptophyta</taxon>
        <taxon>Embryophyta</taxon>
        <taxon>Tracheophyta</taxon>
        <taxon>Spermatophyta</taxon>
        <taxon>Magnoliopsida</taxon>
        <taxon>eudicotyledons</taxon>
        <taxon>Gunneridae</taxon>
        <taxon>Pentapetalae</taxon>
        <taxon>asterids</taxon>
        <taxon>campanulids</taxon>
        <taxon>Asterales</taxon>
        <taxon>Asteraceae</taxon>
        <taxon>Carduoideae</taxon>
        <taxon>Cardueae</taxon>
        <taxon>Carduinae</taxon>
        <taxon>Cynara</taxon>
    </lineage>
</organism>
<keyword evidence="2" id="KW-0723">Serine/threonine-protein kinase</keyword>
<dbReference type="AlphaFoldDB" id="A0A103XQE8"/>
<dbReference type="InterPro" id="IPR000719">
    <property type="entry name" value="Prot_kinase_dom"/>
</dbReference>
<keyword evidence="3" id="KW-0472">Membrane</keyword>
<keyword evidence="4" id="KW-0449">Lipoprotein</keyword>
<dbReference type="InterPro" id="IPR011009">
    <property type="entry name" value="Kinase-like_dom_sf"/>
</dbReference>
<evidence type="ECO:0000313" key="7">
    <source>
        <dbReference type="Proteomes" id="UP000243975"/>
    </source>
</evidence>
<protein>
    <submittedName>
        <fullName evidence="6">Protein kinase, catalytic domain-containing protein</fullName>
    </submittedName>
</protein>
<evidence type="ECO:0000256" key="2">
    <source>
        <dbReference type="ARBA" id="ARBA00022527"/>
    </source>
</evidence>
<dbReference type="PANTHER" id="PTHR47985">
    <property type="entry name" value="OS07G0668900 PROTEIN"/>
    <property type="match status" value="1"/>
</dbReference>
<comment type="caution">
    <text evidence="6">The sequence shown here is derived from an EMBL/GenBank/DDBJ whole genome shotgun (WGS) entry which is preliminary data.</text>
</comment>
<dbReference type="PROSITE" id="PS50011">
    <property type="entry name" value="PROTEIN_KINASE_DOM"/>
    <property type="match status" value="1"/>
</dbReference>
<evidence type="ECO:0000313" key="6">
    <source>
        <dbReference type="EMBL" id="KVH94983.1"/>
    </source>
</evidence>
<dbReference type="Gramene" id="KVH94983">
    <property type="protein sequence ID" value="KVH94983"/>
    <property type="gene ID" value="Ccrd_002948"/>
</dbReference>
<dbReference type="Pfam" id="PF00069">
    <property type="entry name" value="Pkinase"/>
    <property type="match status" value="1"/>
</dbReference>
<dbReference type="GO" id="GO:0004674">
    <property type="term" value="F:protein serine/threonine kinase activity"/>
    <property type="evidence" value="ECO:0007669"/>
    <property type="project" value="UniProtKB-KW"/>
</dbReference>
<dbReference type="SUPFAM" id="SSF56112">
    <property type="entry name" value="Protein kinase-like (PK-like)"/>
    <property type="match status" value="1"/>
</dbReference>
<gene>
    <name evidence="6" type="ORF">Ccrd_002948</name>
</gene>
<evidence type="ECO:0000256" key="3">
    <source>
        <dbReference type="ARBA" id="ARBA00023136"/>
    </source>
</evidence>
<evidence type="ECO:0000256" key="4">
    <source>
        <dbReference type="ARBA" id="ARBA00023288"/>
    </source>
</evidence>
<dbReference type="Proteomes" id="UP000243975">
    <property type="component" value="Unassembled WGS sequence"/>
</dbReference>
<dbReference type="EMBL" id="LEKV01004477">
    <property type="protein sequence ID" value="KVH94983.1"/>
    <property type="molecule type" value="Genomic_DNA"/>
</dbReference>
<name>A0A103XQE8_CYNCS</name>
<dbReference type="PANTHER" id="PTHR47985:SF90">
    <property type="entry name" value="RECEPTOR SERINE_THREONINE KINASE"/>
    <property type="match status" value="1"/>
</dbReference>
<dbReference type="GO" id="GO:0005524">
    <property type="term" value="F:ATP binding"/>
    <property type="evidence" value="ECO:0007669"/>
    <property type="project" value="InterPro"/>
</dbReference>
<proteinExistence type="predicted"/>
<keyword evidence="6" id="KW-0808">Transferase</keyword>
<reference evidence="6 7" key="1">
    <citation type="journal article" date="2016" name="Sci. Rep.">
        <title>The genome sequence of the outbreeding globe artichoke constructed de novo incorporating a phase-aware low-pass sequencing strategy of F1 progeny.</title>
        <authorList>
            <person name="Scaglione D."/>
            <person name="Reyes-Chin-Wo S."/>
            <person name="Acquadro A."/>
            <person name="Froenicke L."/>
            <person name="Portis E."/>
            <person name="Beitel C."/>
            <person name="Tirone M."/>
            <person name="Mauro R."/>
            <person name="Lo Monaco A."/>
            <person name="Mauromicale G."/>
            <person name="Faccioli P."/>
            <person name="Cattivelli L."/>
            <person name="Rieseberg L."/>
            <person name="Michelmore R."/>
            <person name="Lanteri S."/>
        </authorList>
    </citation>
    <scope>NUCLEOTIDE SEQUENCE [LARGE SCALE GENOMIC DNA]</scope>
    <source>
        <strain evidence="6">2C</strain>
    </source>
</reference>
<comment type="subcellular location">
    <subcellularLocation>
        <location evidence="1">Cell membrane</location>
        <topology evidence="1">Lipid-anchor</topology>
    </subcellularLocation>
</comment>